<dbReference type="InterPro" id="IPR028098">
    <property type="entry name" value="Glyco_trans_4-like_N"/>
</dbReference>
<dbReference type="Proteomes" id="UP000234420">
    <property type="component" value="Unassembled WGS sequence"/>
</dbReference>
<organism evidence="3 4">
    <name type="scientific">Photobacterium carnosum</name>
    <dbReference type="NCBI Taxonomy" id="2023717"/>
    <lineage>
        <taxon>Bacteria</taxon>
        <taxon>Pseudomonadati</taxon>
        <taxon>Pseudomonadota</taxon>
        <taxon>Gammaproteobacteria</taxon>
        <taxon>Vibrionales</taxon>
        <taxon>Vibrionaceae</taxon>
        <taxon>Photobacterium</taxon>
    </lineage>
</organism>
<sequence>MRIGFFLRDLKIEGVQVVALRLAKEFITLGHQCDFICLDAEKELEIGTDINVHVLNIPKEIKYKKIIKYAPIFSKWLYKEDLKHRFDVILCTHGDTINIVSVLDDPRIIIQQHSCDKTSYESKNYLKKIKYRLKLSKKVNKKHIICVSKGMAEFISSITSCYHSISTIYNPFDIQEIKKLAKQPLDTFFYDNEYICYIGRLAKEKRLELLINAYTLIDKNIKLFIVGDGCEEYKKRLLNLIDKLELNDRVFILPFYDNPFPIINKAQALILTSETEGFGNVLVEALICHTPIISVDCHSGPAEIMSGELKHYLVKEATPENIAHKINDLLLGDAKIDFEKTYPKYAATNIARKYIKLFINISK</sequence>
<evidence type="ECO:0000259" key="1">
    <source>
        <dbReference type="Pfam" id="PF00534"/>
    </source>
</evidence>
<dbReference type="InterPro" id="IPR001296">
    <property type="entry name" value="Glyco_trans_1"/>
</dbReference>
<protein>
    <recommendedName>
        <fullName evidence="5">Glycosyl transferase</fullName>
    </recommendedName>
</protein>
<dbReference type="SUPFAM" id="SSF53756">
    <property type="entry name" value="UDP-Glycosyltransferase/glycogen phosphorylase"/>
    <property type="match status" value="1"/>
</dbReference>
<dbReference type="AlphaFoldDB" id="A0A2N4UUJ3"/>
<dbReference type="CDD" id="cd03811">
    <property type="entry name" value="GT4_GT28_WabH-like"/>
    <property type="match status" value="1"/>
</dbReference>
<dbReference type="Pfam" id="PF00534">
    <property type="entry name" value="Glycos_transf_1"/>
    <property type="match status" value="1"/>
</dbReference>
<feature type="domain" description="Glycosyltransferase subfamily 4-like N-terminal" evidence="2">
    <location>
        <begin position="13"/>
        <end position="175"/>
    </location>
</feature>
<proteinExistence type="predicted"/>
<evidence type="ECO:0000313" key="3">
    <source>
        <dbReference type="EMBL" id="PLC58682.1"/>
    </source>
</evidence>
<dbReference type="Pfam" id="PF13439">
    <property type="entry name" value="Glyco_transf_4"/>
    <property type="match status" value="1"/>
</dbReference>
<dbReference type="GO" id="GO:0016757">
    <property type="term" value="F:glycosyltransferase activity"/>
    <property type="evidence" value="ECO:0007669"/>
    <property type="project" value="InterPro"/>
</dbReference>
<evidence type="ECO:0000313" key="4">
    <source>
        <dbReference type="Proteomes" id="UP000234420"/>
    </source>
</evidence>
<dbReference type="EMBL" id="NPIB01000005">
    <property type="protein sequence ID" value="PLC58682.1"/>
    <property type="molecule type" value="Genomic_DNA"/>
</dbReference>
<feature type="domain" description="Glycosyl transferase family 1" evidence="1">
    <location>
        <begin position="191"/>
        <end position="333"/>
    </location>
</feature>
<evidence type="ECO:0008006" key="5">
    <source>
        <dbReference type="Google" id="ProtNLM"/>
    </source>
</evidence>
<keyword evidence="4" id="KW-1185">Reference proteome</keyword>
<dbReference type="PANTHER" id="PTHR12526:SF638">
    <property type="entry name" value="SPORE COAT PROTEIN SA"/>
    <property type="match status" value="1"/>
</dbReference>
<name>A0A2N4UUJ3_9GAMM</name>
<comment type="caution">
    <text evidence="3">The sequence shown here is derived from an EMBL/GenBank/DDBJ whole genome shotgun (WGS) entry which is preliminary data.</text>
</comment>
<dbReference type="GO" id="GO:1901135">
    <property type="term" value="P:carbohydrate derivative metabolic process"/>
    <property type="evidence" value="ECO:0007669"/>
    <property type="project" value="UniProtKB-ARBA"/>
</dbReference>
<accession>A0A2N4UUJ3</accession>
<reference evidence="3 4" key="1">
    <citation type="journal article" date="2018" name="Syst. Appl. Microbiol.">
        <title>Photobacterium carnosum sp. nov., isolated from spoiled modified atmosphere packaged poultry meat.</title>
        <authorList>
            <person name="Hilgarth M."/>
            <person name="Fuertes S."/>
            <person name="Ehrmann M."/>
            <person name="Vogel R.F."/>
        </authorList>
    </citation>
    <scope>NUCLEOTIDE SEQUENCE [LARGE SCALE GENOMIC DNA]</scope>
    <source>
        <strain evidence="3 4">TMW 2.2021</strain>
    </source>
</reference>
<dbReference type="PANTHER" id="PTHR12526">
    <property type="entry name" value="GLYCOSYLTRANSFERASE"/>
    <property type="match status" value="1"/>
</dbReference>
<gene>
    <name evidence="3" type="ORF">CIK00_06570</name>
</gene>
<dbReference type="Gene3D" id="3.40.50.2000">
    <property type="entry name" value="Glycogen Phosphorylase B"/>
    <property type="match status" value="2"/>
</dbReference>
<evidence type="ECO:0000259" key="2">
    <source>
        <dbReference type="Pfam" id="PF13439"/>
    </source>
</evidence>
<dbReference type="RefSeq" id="WP_101768112.1">
    <property type="nucleotide sequence ID" value="NZ_BPPU01000001.1"/>
</dbReference>